<dbReference type="Pfam" id="PF13459">
    <property type="entry name" value="Fer4_15"/>
    <property type="match status" value="1"/>
</dbReference>
<evidence type="ECO:0000256" key="3">
    <source>
        <dbReference type="ARBA" id="ARBA00022448"/>
    </source>
</evidence>
<dbReference type="AlphaFoldDB" id="A0A6N7Z592"/>
<dbReference type="InterPro" id="IPR013130">
    <property type="entry name" value="Fe3_Rdtase_TM_dom"/>
</dbReference>
<accession>A0A6N7Z592</accession>
<evidence type="ECO:0000256" key="9">
    <source>
        <dbReference type="ARBA" id="ARBA00023014"/>
    </source>
</evidence>
<evidence type="ECO:0000256" key="10">
    <source>
        <dbReference type="ARBA" id="ARBA00023136"/>
    </source>
</evidence>
<keyword evidence="6" id="KW-0249">Electron transport</keyword>
<feature type="transmembrane region" description="Helical" evidence="12">
    <location>
        <begin position="106"/>
        <end position="130"/>
    </location>
</feature>
<dbReference type="PANTHER" id="PTHR36923:SF3">
    <property type="entry name" value="FERREDOXIN"/>
    <property type="match status" value="1"/>
</dbReference>
<evidence type="ECO:0000256" key="4">
    <source>
        <dbReference type="ARBA" id="ARBA00022692"/>
    </source>
</evidence>
<evidence type="ECO:0000256" key="2">
    <source>
        <dbReference type="ARBA" id="ARBA00004141"/>
    </source>
</evidence>
<organism evidence="14 15">
    <name type="scientific">Amycolatopsis pithecellobii</name>
    <dbReference type="NCBI Taxonomy" id="664692"/>
    <lineage>
        <taxon>Bacteria</taxon>
        <taxon>Bacillati</taxon>
        <taxon>Actinomycetota</taxon>
        <taxon>Actinomycetes</taxon>
        <taxon>Pseudonocardiales</taxon>
        <taxon>Pseudonocardiaceae</taxon>
        <taxon>Amycolatopsis</taxon>
    </lineage>
</organism>
<keyword evidence="10 12" id="KW-0472">Membrane</keyword>
<dbReference type="InterPro" id="IPR051269">
    <property type="entry name" value="Fe-S_cluster_ET"/>
</dbReference>
<keyword evidence="9" id="KW-0411">Iron-sulfur</keyword>
<dbReference type="Proteomes" id="UP000440096">
    <property type="component" value="Unassembled WGS sequence"/>
</dbReference>
<keyword evidence="4 12" id="KW-0812">Transmembrane</keyword>
<keyword evidence="11" id="KW-0003">3Fe-4S</keyword>
<comment type="subcellular location">
    <subcellularLocation>
        <location evidence="2">Membrane</location>
        <topology evidence="2">Multi-pass membrane protein</topology>
    </subcellularLocation>
</comment>
<comment type="cofactor">
    <cofactor evidence="1">
        <name>[3Fe-4S] cluster</name>
        <dbReference type="ChEBI" id="CHEBI:21137"/>
    </cofactor>
</comment>
<name>A0A6N7Z592_9PSEU</name>
<keyword evidence="7 12" id="KW-1133">Transmembrane helix</keyword>
<dbReference type="Gene3D" id="3.30.70.20">
    <property type="match status" value="1"/>
</dbReference>
<feature type="transmembrane region" description="Helical" evidence="12">
    <location>
        <begin position="65"/>
        <end position="86"/>
    </location>
</feature>
<reference evidence="14 15" key="1">
    <citation type="submission" date="2019-11" db="EMBL/GenBank/DDBJ databases">
        <title>Draft genome of Amycolatopsis RM579.</title>
        <authorList>
            <person name="Duangmal K."/>
            <person name="Mingma R."/>
        </authorList>
    </citation>
    <scope>NUCLEOTIDE SEQUENCE [LARGE SCALE GENOMIC DNA]</scope>
    <source>
        <strain evidence="14 15">RM579</strain>
    </source>
</reference>
<evidence type="ECO:0000313" key="15">
    <source>
        <dbReference type="Proteomes" id="UP000440096"/>
    </source>
</evidence>
<feature type="transmembrane region" description="Helical" evidence="12">
    <location>
        <begin position="142"/>
        <end position="160"/>
    </location>
</feature>
<evidence type="ECO:0000256" key="5">
    <source>
        <dbReference type="ARBA" id="ARBA00022723"/>
    </source>
</evidence>
<sequence>MQLLLHTNDFVLAAAIDAHDVGIRQMAALSARFTYLAMCLTLCWGVLTATGWVRRVTGHQALRGGHMMLAAFTVIAGLVHAMSFLFLDERVLSGIQIFVPFLGGEFRHALGIIAFDLMVAITATAGLHRLFRYRNWLRFHQLAYLAIALAFVHSWLGAWANTDVDVMWLAGITVAMPALALVALRVLPPKLLVRAGLVGAEMAAVKPLDKTAPMRVSVDNQRCHRYGFCQSEAPDIFQLLEDGRLQYRAMPDVSQNSDVRSAARACPMRAIQLQGAQR</sequence>
<feature type="domain" description="Ferric oxidoreductase" evidence="13">
    <location>
        <begin position="46"/>
        <end position="150"/>
    </location>
</feature>
<dbReference type="SUPFAM" id="SSF54862">
    <property type="entry name" value="4Fe-4S ferredoxins"/>
    <property type="match status" value="1"/>
</dbReference>
<keyword evidence="15" id="KW-1185">Reference proteome</keyword>
<keyword evidence="8" id="KW-0408">Iron</keyword>
<evidence type="ECO:0000313" key="14">
    <source>
        <dbReference type="EMBL" id="MTD55811.1"/>
    </source>
</evidence>
<evidence type="ECO:0000256" key="11">
    <source>
        <dbReference type="ARBA" id="ARBA00023291"/>
    </source>
</evidence>
<dbReference type="GO" id="GO:0046872">
    <property type="term" value="F:metal ion binding"/>
    <property type="evidence" value="ECO:0007669"/>
    <property type="project" value="UniProtKB-KW"/>
</dbReference>
<feature type="transmembrane region" description="Helical" evidence="12">
    <location>
        <begin position="33"/>
        <end position="53"/>
    </location>
</feature>
<proteinExistence type="predicted"/>
<comment type="caution">
    <text evidence="14">The sequence shown here is derived from an EMBL/GenBank/DDBJ whole genome shotgun (WGS) entry which is preliminary data.</text>
</comment>
<keyword evidence="5" id="KW-0479">Metal-binding</keyword>
<keyword evidence="3" id="KW-0813">Transport</keyword>
<evidence type="ECO:0000256" key="7">
    <source>
        <dbReference type="ARBA" id="ARBA00022989"/>
    </source>
</evidence>
<evidence type="ECO:0000256" key="8">
    <source>
        <dbReference type="ARBA" id="ARBA00023004"/>
    </source>
</evidence>
<dbReference type="EMBL" id="WMBA01000026">
    <property type="protein sequence ID" value="MTD55811.1"/>
    <property type="molecule type" value="Genomic_DNA"/>
</dbReference>
<protein>
    <submittedName>
        <fullName evidence="14">Ferredoxin</fullName>
    </submittedName>
</protein>
<dbReference type="Pfam" id="PF01794">
    <property type="entry name" value="Ferric_reduct"/>
    <property type="match status" value="1"/>
</dbReference>
<gene>
    <name evidence="14" type="ORF">GKO32_17785</name>
</gene>
<dbReference type="OrthoDB" id="3668800at2"/>
<evidence type="ECO:0000256" key="12">
    <source>
        <dbReference type="SAM" id="Phobius"/>
    </source>
</evidence>
<evidence type="ECO:0000256" key="1">
    <source>
        <dbReference type="ARBA" id="ARBA00001927"/>
    </source>
</evidence>
<feature type="transmembrane region" description="Helical" evidence="12">
    <location>
        <begin position="166"/>
        <end position="187"/>
    </location>
</feature>
<dbReference type="PANTHER" id="PTHR36923">
    <property type="entry name" value="FERREDOXIN"/>
    <property type="match status" value="1"/>
</dbReference>
<evidence type="ECO:0000256" key="6">
    <source>
        <dbReference type="ARBA" id="ARBA00022982"/>
    </source>
</evidence>
<dbReference type="GO" id="GO:0051538">
    <property type="term" value="F:3 iron, 4 sulfur cluster binding"/>
    <property type="evidence" value="ECO:0007669"/>
    <property type="project" value="UniProtKB-KW"/>
</dbReference>
<evidence type="ECO:0000259" key="13">
    <source>
        <dbReference type="Pfam" id="PF01794"/>
    </source>
</evidence>